<dbReference type="AlphaFoldDB" id="A0A165EIZ2"/>
<proteinExistence type="predicted"/>
<evidence type="ECO:0000313" key="2">
    <source>
        <dbReference type="EMBL" id="KZT07148.1"/>
    </source>
</evidence>
<protein>
    <submittedName>
        <fullName evidence="2">Uncharacterized protein</fullName>
    </submittedName>
</protein>
<feature type="compositionally biased region" description="Polar residues" evidence="1">
    <location>
        <begin position="1"/>
        <end position="10"/>
    </location>
</feature>
<dbReference type="GeneID" id="63824025"/>
<organism evidence="2 3">
    <name type="scientific">Laetiporus sulphureus 93-53</name>
    <dbReference type="NCBI Taxonomy" id="1314785"/>
    <lineage>
        <taxon>Eukaryota</taxon>
        <taxon>Fungi</taxon>
        <taxon>Dikarya</taxon>
        <taxon>Basidiomycota</taxon>
        <taxon>Agaricomycotina</taxon>
        <taxon>Agaricomycetes</taxon>
        <taxon>Polyporales</taxon>
        <taxon>Laetiporus</taxon>
    </lineage>
</organism>
<feature type="compositionally biased region" description="Polar residues" evidence="1">
    <location>
        <begin position="647"/>
        <end position="664"/>
    </location>
</feature>
<evidence type="ECO:0000256" key="1">
    <source>
        <dbReference type="SAM" id="MobiDB-lite"/>
    </source>
</evidence>
<gene>
    <name evidence="2" type="ORF">LAESUDRAFT_713658</name>
</gene>
<feature type="region of interest" description="Disordered" evidence="1">
    <location>
        <begin position="111"/>
        <end position="164"/>
    </location>
</feature>
<dbReference type="EMBL" id="KV427620">
    <property type="protein sequence ID" value="KZT07148.1"/>
    <property type="molecule type" value="Genomic_DNA"/>
</dbReference>
<feature type="region of interest" description="Disordered" evidence="1">
    <location>
        <begin position="638"/>
        <end position="691"/>
    </location>
</feature>
<keyword evidence="3" id="KW-1185">Reference proteome</keyword>
<evidence type="ECO:0000313" key="3">
    <source>
        <dbReference type="Proteomes" id="UP000076871"/>
    </source>
</evidence>
<accession>A0A165EIZ2</accession>
<dbReference type="InParanoid" id="A0A165EIZ2"/>
<sequence>MRGTTNTSRISDQHVAQKARRNRTAESLSCGASHPNSLSTIPQASRRWNAKLGYDHNKPLPPPPPDLPQAGMKTTDILTASTQKTDGSNSSRGSLGATTVNIAPLGQCNHEQTSEDTHRSNHSSHTGGVFSIQESGSVEPARIGIPYDSEHENGPLKDPSTISLGPRHGQAFGLDAYRLCDHNVVPSTVGAGCDGTDPTSDYESLQHQGDAGHITLIRSRQRPEMTTDFTVVDFLQDVDDRTLDSSSVYSQDTGTTVHRPQLKSKHNYLKLFERLVDDDGAVILASAQLPPFGSFMSLRRPCKFLVLRSFIIITRSSLHISVNMSRTTDDGSGGQVVDYGFQVASCGWPSRYEYMADIRASSQSSSISVDLPSGHSPVHKNRYPRLTPIYEEATTSQSAYSVAKMELPSSSQSSASSHGVAETDYTRPSLTVTSRQHHQFNVERSTMIIRSEDILPLLSIPRFFEVAESLQLPGDHWCTLVRSGLYLGGTLETWLCEASGIEMCSNHPLGSSSTTAEEISHPSMLAAIRVSSPDEWSPFWEHPCRLVFGILLGLKSCYPRPPHRAGDGNSGNRGESREFEVSSMGSIRLIRSTVDSNRPPFRSRMLFQNLPSQCVGHYRGHLHKCICIVSVPITTESTDRTGYGEYTSDSQGSDGQVDCNSVNEQAAAVKRSREDSEVTDLPQKQARLTGT</sequence>
<name>A0A165EIZ2_9APHY</name>
<dbReference type="Proteomes" id="UP000076871">
    <property type="component" value="Unassembled WGS sequence"/>
</dbReference>
<feature type="compositionally biased region" description="Polar residues" evidence="1">
    <location>
        <begin position="34"/>
        <end position="43"/>
    </location>
</feature>
<dbReference type="RefSeq" id="XP_040764888.1">
    <property type="nucleotide sequence ID" value="XM_040906996.1"/>
</dbReference>
<feature type="region of interest" description="Disordered" evidence="1">
    <location>
        <begin position="1"/>
        <end position="72"/>
    </location>
</feature>
<reference evidence="2 3" key="1">
    <citation type="journal article" date="2016" name="Mol. Biol. Evol.">
        <title>Comparative Genomics of Early-Diverging Mushroom-Forming Fungi Provides Insights into the Origins of Lignocellulose Decay Capabilities.</title>
        <authorList>
            <person name="Nagy L.G."/>
            <person name="Riley R."/>
            <person name="Tritt A."/>
            <person name="Adam C."/>
            <person name="Daum C."/>
            <person name="Floudas D."/>
            <person name="Sun H."/>
            <person name="Yadav J.S."/>
            <person name="Pangilinan J."/>
            <person name="Larsson K.H."/>
            <person name="Matsuura K."/>
            <person name="Barry K."/>
            <person name="Labutti K."/>
            <person name="Kuo R."/>
            <person name="Ohm R.A."/>
            <person name="Bhattacharya S.S."/>
            <person name="Shirouzu T."/>
            <person name="Yoshinaga Y."/>
            <person name="Martin F.M."/>
            <person name="Grigoriev I.V."/>
            <person name="Hibbett D.S."/>
        </authorList>
    </citation>
    <scope>NUCLEOTIDE SEQUENCE [LARGE SCALE GENOMIC DNA]</scope>
    <source>
        <strain evidence="2 3">93-53</strain>
    </source>
</reference>